<gene>
    <name evidence="2" type="ORF">SRIMR7_17875</name>
</gene>
<proteinExistence type="predicted"/>
<organism evidence="2 3">
    <name type="scientific">Streptomyces rimosus subsp. rimosus</name>
    <dbReference type="NCBI Taxonomy" id="132474"/>
    <lineage>
        <taxon>Bacteria</taxon>
        <taxon>Bacillati</taxon>
        <taxon>Actinomycetota</taxon>
        <taxon>Actinomycetes</taxon>
        <taxon>Kitasatosporales</taxon>
        <taxon>Streptomycetaceae</taxon>
        <taxon>Streptomyces</taxon>
    </lineage>
</organism>
<evidence type="ECO:0000313" key="2">
    <source>
        <dbReference type="EMBL" id="UNZ04030.1"/>
    </source>
</evidence>
<sequence>MAVLTVIGGSRHNPQALFPTGSCRHILAVTREGGPPVAAEATSWQKEQVSRAYVHALATQGGYTLCDWNVDKDGVDVTLRSGPWMVDIQLKCTQSPRIVRGGFSFDLDVETYDKLRNPDRSAPGHLALLIVPPDIGRWVIHQSESIVLACHGYWASLHGLGCASGSVTTAIHLPEHQPLTVKAMGTMFDAARRMANSAGRGVN</sequence>
<dbReference type="RefSeq" id="WP_226048668.1">
    <property type="nucleotide sequence ID" value="NZ_CP043497.1"/>
</dbReference>
<name>A0ABY3Z244_STRRM</name>
<feature type="domain" description="DUF4365" evidence="1">
    <location>
        <begin position="47"/>
        <end position="188"/>
    </location>
</feature>
<protein>
    <recommendedName>
        <fullName evidence="1">DUF4365 domain-containing protein</fullName>
    </recommendedName>
</protein>
<dbReference type="InterPro" id="IPR025375">
    <property type="entry name" value="DUF4365"/>
</dbReference>
<accession>A0ABY3Z244</accession>
<keyword evidence="3" id="KW-1185">Reference proteome</keyword>
<evidence type="ECO:0000259" key="1">
    <source>
        <dbReference type="Pfam" id="PF14280"/>
    </source>
</evidence>
<dbReference type="Proteomes" id="UP000829494">
    <property type="component" value="Chromosome"/>
</dbReference>
<evidence type="ECO:0000313" key="3">
    <source>
        <dbReference type="Proteomes" id="UP000829494"/>
    </source>
</evidence>
<reference evidence="2 3" key="1">
    <citation type="submission" date="2022-03" db="EMBL/GenBank/DDBJ databases">
        <title>Complete genome of Streptomyces rimosus ssp. rimosus R7 (=ATCC 10970).</title>
        <authorList>
            <person name="Beganovic S."/>
            <person name="Ruckert C."/>
            <person name="Busche T."/>
            <person name="Kalinowski J."/>
            <person name="Wittmann C."/>
        </authorList>
    </citation>
    <scope>NUCLEOTIDE SEQUENCE [LARGE SCALE GENOMIC DNA]</scope>
    <source>
        <strain evidence="2 3">R7</strain>
    </source>
</reference>
<dbReference type="EMBL" id="CP094298">
    <property type="protein sequence ID" value="UNZ04030.1"/>
    <property type="molecule type" value="Genomic_DNA"/>
</dbReference>
<dbReference type="GeneID" id="66856866"/>
<dbReference type="Pfam" id="PF14280">
    <property type="entry name" value="DUF4365"/>
    <property type="match status" value="1"/>
</dbReference>